<dbReference type="AlphaFoldDB" id="A0A8S9WS98"/>
<dbReference type="PROSITE" id="PS50118">
    <property type="entry name" value="HMG_BOX_2"/>
    <property type="match status" value="1"/>
</dbReference>
<keyword evidence="2 3" id="KW-0539">Nucleus</keyword>
<organism evidence="6 7">
    <name type="scientific">Apolygus lucorum</name>
    <name type="common">Small green plant bug</name>
    <name type="synonym">Lygocoris lucorum</name>
    <dbReference type="NCBI Taxonomy" id="248454"/>
    <lineage>
        <taxon>Eukaryota</taxon>
        <taxon>Metazoa</taxon>
        <taxon>Ecdysozoa</taxon>
        <taxon>Arthropoda</taxon>
        <taxon>Hexapoda</taxon>
        <taxon>Insecta</taxon>
        <taxon>Pterygota</taxon>
        <taxon>Neoptera</taxon>
        <taxon>Paraneoptera</taxon>
        <taxon>Hemiptera</taxon>
        <taxon>Heteroptera</taxon>
        <taxon>Panheteroptera</taxon>
        <taxon>Cimicomorpha</taxon>
        <taxon>Miridae</taxon>
        <taxon>Mirini</taxon>
        <taxon>Apolygus</taxon>
    </lineage>
</organism>
<dbReference type="InterPro" id="IPR036910">
    <property type="entry name" value="HMG_box_dom_sf"/>
</dbReference>
<keyword evidence="7" id="KW-1185">Reference proteome</keyword>
<evidence type="ECO:0000313" key="7">
    <source>
        <dbReference type="Proteomes" id="UP000466442"/>
    </source>
</evidence>
<dbReference type="Pfam" id="PF24245">
    <property type="entry name" value="INO80F"/>
    <property type="match status" value="1"/>
</dbReference>
<comment type="caution">
    <text evidence="6">The sequence shown here is derived from an EMBL/GenBank/DDBJ whole genome shotgun (WGS) entry which is preliminary data.</text>
</comment>
<evidence type="ECO:0000256" key="4">
    <source>
        <dbReference type="SAM" id="MobiDB-lite"/>
    </source>
</evidence>
<dbReference type="EMBL" id="WIXP02000015">
    <property type="protein sequence ID" value="KAF6199079.1"/>
    <property type="molecule type" value="Genomic_DNA"/>
</dbReference>
<evidence type="ECO:0000313" key="6">
    <source>
        <dbReference type="EMBL" id="KAF6199079.1"/>
    </source>
</evidence>
<dbReference type="InterPro" id="IPR009071">
    <property type="entry name" value="HMG_box_dom"/>
</dbReference>
<name>A0A8S9WS98_APOLU</name>
<evidence type="ECO:0000256" key="1">
    <source>
        <dbReference type="ARBA" id="ARBA00004123"/>
    </source>
</evidence>
<proteinExistence type="predicted"/>
<feature type="DNA-binding region" description="HMG box" evidence="3">
    <location>
        <begin position="127"/>
        <end position="200"/>
    </location>
</feature>
<dbReference type="SMART" id="SM00398">
    <property type="entry name" value="HMG"/>
    <property type="match status" value="1"/>
</dbReference>
<dbReference type="GO" id="GO:0003677">
    <property type="term" value="F:DNA binding"/>
    <property type="evidence" value="ECO:0007669"/>
    <property type="project" value="UniProtKB-UniRule"/>
</dbReference>
<feature type="compositionally biased region" description="Polar residues" evidence="4">
    <location>
        <begin position="89"/>
        <end position="105"/>
    </location>
</feature>
<dbReference type="PANTHER" id="PTHR35084">
    <property type="entry name" value="TCF3 FUSION PARTNER"/>
    <property type="match status" value="1"/>
</dbReference>
<dbReference type="Proteomes" id="UP000466442">
    <property type="component" value="Unassembled WGS sequence"/>
</dbReference>
<dbReference type="GO" id="GO:0031011">
    <property type="term" value="C:Ino80 complex"/>
    <property type="evidence" value="ECO:0007669"/>
    <property type="project" value="TreeGrafter"/>
</dbReference>
<dbReference type="GO" id="GO:0043065">
    <property type="term" value="P:positive regulation of apoptotic process"/>
    <property type="evidence" value="ECO:0007669"/>
    <property type="project" value="TreeGrafter"/>
</dbReference>
<dbReference type="GO" id="GO:0097190">
    <property type="term" value="P:apoptotic signaling pathway"/>
    <property type="evidence" value="ECO:0007669"/>
    <property type="project" value="TreeGrafter"/>
</dbReference>
<sequence length="218" mass="25274">MFSDESEEEPEEVDVYKKKYHLLHVRCEVIKQDNERLVNRIHHIKRMLKRGRKERKFLMDRLDMHGDNWRNMPLPIKLTDPSKDPVLQSAKQPTSKTPVKSPSTDKNSKKGPSGVKRKGHKIDKNAPKRPANPYFQFCQEQRNSAIEEMASVGQTDPSKVDVTKHLANKWNALTQDDKKIYYDMYEKSKERYAVDMQVYTQNKKNADAAAAASGDIIM</sequence>
<comment type="subcellular location">
    <subcellularLocation>
        <location evidence="1">Nucleus</location>
    </subcellularLocation>
</comment>
<feature type="region of interest" description="Disordered" evidence="4">
    <location>
        <begin position="68"/>
        <end position="132"/>
    </location>
</feature>
<feature type="domain" description="HMG box" evidence="5">
    <location>
        <begin position="127"/>
        <end position="200"/>
    </location>
</feature>
<gene>
    <name evidence="6" type="ORF">GE061_007104</name>
</gene>
<evidence type="ECO:0000256" key="3">
    <source>
        <dbReference type="PROSITE-ProRule" id="PRU00267"/>
    </source>
</evidence>
<dbReference type="OrthoDB" id="10070927at2759"/>
<dbReference type="Pfam" id="PF00505">
    <property type="entry name" value="HMG_box"/>
    <property type="match status" value="1"/>
</dbReference>
<reference evidence="6" key="1">
    <citation type="journal article" date="2021" name="Mol. Ecol. Resour.">
        <title>Apolygus lucorum genome provides insights into omnivorousness and mesophyll feeding.</title>
        <authorList>
            <person name="Liu Y."/>
            <person name="Liu H."/>
            <person name="Wang H."/>
            <person name="Huang T."/>
            <person name="Liu B."/>
            <person name="Yang B."/>
            <person name="Yin L."/>
            <person name="Li B."/>
            <person name="Zhang Y."/>
            <person name="Zhang S."/>
            <person name="Jiang F."/>
            <person name="Zhang X."/>
            <person name="Ren Y."/>
            <person name="Wang B."/>
            <person name="Wang S."/>
            <person name="Lu Y."/>
            <person name="Wu K."/>
            <person name="Fan W."/>
            <person name="Wang G."/>
        </authorList>
    </citation>
    <scope>NUCLEOTIDE SEQUENCE</scope>
    <source>
        <strain evidence="6">12Hb</strain>
    </source>
</reference>
<dbReference type="InterPro" id="IPR056513">
    <property type="entry name" value="INO80F"/>
</dbReference>
<dbReference type="InterPro" id="IPR033555">
    <property type="entry name" value="TFPT"/>
</dbReference>
<protein>
    <recommendedName>
        <fullName evidence="5">HMG box domain-containing protein</fullName>
    </recommendedName>
</protein>
<evidence type="ECO:0000259" key="5">
    <source>
        <dbReference type="PROSITE" id="PS50118"/>
    </source>
</evidence>
<evidence type="ECO:0000256" key="2">
    <source>
        <dbReference type="ARBA" id="ARBA00023242"/>
    </source>
</evidence>
<accession>A0A8S9WS98</accession>
<dbReference type="PANTHER" id="PTHR35084:SF1">
    <property type="entry name" value="TCF3 FUSION PARTNER"/>
    <property type="match status" value="1"/>
</dbReference>
<keyword evidence="3" id="KW-0238">DNA-binding</keyword>
<dbReference type="Gene3D" id="1.10.30.10">
    <property type="entry name" value="High mobility group box domain"/>
    <property type="match status" value="1"/>
</dbReference>
<dbReference type="SUPFAM" id="SSF47095">
    <property type="entry name" value="HMG-box"/>
    <property type="match status" value="1"/>
</dbReference>